<evidence type="ECO:0000256" key="1">
    <source>
        <dbReference type="SAM" id="Phobius"/>
    </source>
</evidence>
<accession>A0ABS6ZXL2</accession>
<organism evidence="3 4">
    <name type="scientific">Thermus brevis</name>
    <dbReference type="NCBI Taxonomy" id="2862456"/>
    <lineage>
        <taxon>Bacteria</taxon>
        <taxon>Thermotogati</taxon>
        <taxon>Deinococcota</taxon>
        <taxon>Deinococci</taxon>
        <taxon>Thermales</taxon>
        <taxon>Thermaceae</taxon>
        <taxon>Thermus</taxon>
    </lineage>
</organism>
<sequence>MYSPGVRSTDVPPFPSTLGAMRPVLILGFLALPGLAAPVLRLEGEGRGPLVLSTPNLVVEGQGAVLRGNKGHTLSLLAPGIKVRGLRVVGAGPEGDFFEPDAAIYLSGCEGCLLEDVRVEGAPAAVRVEDSPGATIRGLKARGLGGSPGVLVYSSPRARVEGSHLQGFMDGIYVEYSPGMGIRGNLLERNGRYGFHVMFSWQVGIEGNLSRDNGVGNAVMHGAQNLVRGNRLYGHKSPVGYGLLVQDERETEVRENLFAENTLGLVLMDAQRVRVGGNGFRENGTALRITRERGGNSAWVEKNAFQGNLYDLAVDDPEAKARVVGNLYDRASGLPVPHLPTGSFALLLARQPELSLFALSPGIVLWEAAEAQVPGLRLVALADARAASLPKAVAFRGHWIILGLLGGVLWWWRRT</sequence>
<evidence type="ECO:0000259" key="2">
    <source>
        <dbReference type="Pfam" id="PF05048"/>
    </source>
</evidence>
<reference evidence="3 4" key="1">
    <citation type="submission" date="2021-07" db="EMBL/GenBank/DDBJ databases">
        <title>Thermus aquaticus gen. n. and sp. n., a nonsporulating extreme thermophile.</title>
        <authorList>
            <person name="Hu C.-J."/>
            <person name="Li W.-J."/>
            <person name="Xian W.-D."/>
        </authorList>
    </citation>
    <scope>NUCLEOTIDE SEQUENCE [LARGE SCALE GENOMIC DNA]</scope>
    <source>
        <strain evidence="3 4">SYSU G05001</strain>
    </source>
</reference>
<gene>
    <name evidence="3" type="ORF">KZX47_03380</name>
</gene>
<feature type="domain" description="Periplasmic copper-binding protein NosD beta helix" evidence="2">
    <location>
        <begin position="148"/>
        <end position="316"/>
    </location>
</feature>
<evidence type="ECO:0000313" key="4">
    <source>
        <dbReference type="Proteomes" id="UP000724268"/>
    </source>
</evidence>
<dbReference type="SMART" id="SM00710">
    <property type="entry name" value="PbH1"/>
    <property type="match status" value="8"/>
</dbReference>
<keyword evidence="1" id="KW-1133">Transmembrane helix</keyword>
<comment type="caution">
    <text evidence="3">The sequence shown here is derived from an EMBL/GenBank/DDBJ whole genome shotgun (WGS) entry which is preliminary data.</text>
</comment>
<dbReference type="InterPro" id="IPR011050">
    <property type="entry name" value="Pectin_lyase_fold/virulence"/>
</dbReference>
<protein>
    <submittedName>
        <fullName evidence="3">Right-handed parallel beta-helix repeat-containing protein</fullName>
    </submittedName>
</protein>
<dbReference type="Gene3D" id="2.160.20.10">
    <property type="entry name" value="Single-stranded right-handed beta-helix, Pectin lyase-like"/>
    <property type="match status" value="1"/>
</dbReference>
<dbReference type="EMBL" id="JAHXRS010000003">
    <property type="protein sequence ID" value="MBW6394202.1"/>
    <property type="molecule type" value="Genomic_DNA"/>
</dbReference>
<dbReference type="InterPro" id="IPR006626">
    <property type="entry name" value="PbH1"/>
</dbReference>
<keyword evidence="1" id="KW-0812">Transmembrane</keyword>
<proteinExistence type="predicted"/>
<dbReference type="SUPFAM" id="SSF51126">
    <property type="entry name" value="Pectin lyase-like"/>
    <property type="match status" value="1"/>
</dbReference>
<dbReference type="InterPro" id="IPR012334">
    <property type="entry name" value="Pectin_lyas_fold"/>
</dbReference>
<dbReference type="Proteomes" id="UP000724268">
    <property type="component" value="Unassembled WGS sequence"/>
</dbReference>
<feature type="transmembrane region" description="Helical" evidence="1">
    <location>
        <begin position="393"/>
        <end position="412"/>
    </location>
</feature>
<keyword evidence="4" id="KW-1185">Reference proteome</keyword>
<evidence type="ECO:0000313" key="3">
    <source>
        <dbReference type="EMBL" id="MBW6394202.1"/>
    </source>
</evidence>
<name>A0ABS6ZXL2_9DEIN</name>
<dbReference type="Pfam" id="PF05048">
    <property type="entry name" value="NosD"/>
    <property type="match status" value="1"/>
</dbReference>
<dbReference type="InterPro" id="IPR007742">
    <property type="entry name" value="NosD_dom"/>
</dbReference>
<keyword evidence="1" id="KW-0472">Membrane</keyword>